<comment type="caution">
    <text evidence="4">The sequence shown here is derived from an EMBL/GenBank/DDBJ whole genome shotgun (WGS) entry which is preliminary data.</text>
</comment>
<dbReference type="PANTHER" id="PTHR42919:SF8">
    <property type="entry name" value="N-ALPHA-ACETYLTRANSFERASE 50"/>
    <property type="match status" value="1"/>
</dbReference>
<dbReference type="PROSITE" id="PS51186">
    <property type="entry name" value="GNAT"/>
    <property type="match status" value="1"/>
</dbReference>
<evidence type="ECO:0000256" key="1">
    <source>
        <dbReference type="ARBA" id="ARBA00022679"/>
    </source>
</evidence>
<dbReference type="RefSeq" id="WP_207674657.1">
    <property type="nucleotide sequence ID" value="NZ_JAFREM010000025.1"/>
</dbReference>
<organism evidence="4 5">
    <name type="scientific">Candidatus Enterococcus moelleringii</name>
    <dbReference type="NCBI Taxonomy" id="2815325"/>
    <lineage>
        <taxon>Bacteria</taxon>
        <taxon>Bacillati</taxon>
        <taxon>Bacillota</taxon>
        <taxon>Bacilli</taxon>
        <taxon>Lactobacillales</taxon>
        <taxon>Enterococcaceae</taxon>
        <taxon>Enterococcus</taxon>
    </lineage>
</organism>
<gene>
    <name evidence="4" type="ORF">JZO70_15925</name>
</gene>
<dbReference type="Pfam" id="PF00583">
    <property type="entry name" value="Acetyltransf_1"/>
    <property type="match status" value="1"/>
</dbReference>
<accession>A0ABS3LF10</accession>
<evidence type="ECO:0000313" key="5">
    <source>
        <dbReference type="Proteomes" id="UP000664601"/>
    </source>
</evidence>
<dbReference type="InterPro" id="IPR051556">
    <property type="entry name" value="N-term/lysine_N-AcTrnsfr"/>
</dbReference>
<sequence>MHIETANHEELRPFLTELFDTQHRQQFGEEVVIESEQELALCAKKEDQLLGGIIAKYQYQTLHVSMLAVDSQARQGGVGSALLQAMEELVFEKGVQTITLTTKDFQAVDFYLKNGYEKFAELEDVPMVGTTKYYFVKRRK</sequence>
<reference evidence="4 5" key="1">
    <citation type="submission" date="2021-03" db="EMBL/GenBank/DDBJ databases">
        <title>Enterococcal diversity collection.</title>
        <authorList>
            <person name="Gilmore M.S."/>
            <person name="Schwartzman J."/>
            <person name="Van Tyne D."/>
            <person name="Martin M."/>
            <person name="Earl A.M."/>
            <person name="Manson A.L."/>
            <person name="Straub T."/>
            <person name="Salamzade R."/>
            <person name="Saavedra J."/>
            <person name="Lebreton F."/>
            <person name="Prichula J."/>
            <person name="Schaufler K."/>
            <person name="Gaca A."/>
            <person name="Sgardioli B."/>
            <person name="Wagenaar J."/>
            <person name="Strong T."/>
        </authorList>
    </citation>
    <scope>NUCLEOTIDE SEQUENCE [LARGE SCALE GENOMIC DNA]</scope>
    <source>
        <strain evidence="4 5">669A</strain>
    </source>
</reference>
<keyword evidence="2" id="KW-0012">Acyltransferase</keyword>
<evidence type="ECO:0000259" key="3">
    <source>
        <dbReference type="PROSITE" id="PS51186"/>
    </source>
</evidence>
<name>A0ABS3LF10_9ENTE</name>
<dbReference type="InterPro" id="IPR000182">
    <property type="entry name" value="GNAT_dom"/>
</dbReference>
<evidence type="ECO:0000256" key="2">
    <source>
        <dbReference type="ARBA" id="ARBA00023315"/>
    </source>
</evidence>
<dbReference type="Gene3D" id="3.40.630.30">
    <property type="match status" value="1"/>
</dbReference>
<keyword evidence="1" id="KW-0808">Transferase</keyword>
<proteinExistence type="predicted"/>
<dbReference type="CDD" id="cd04301">
    <property type="entry name" value="NAT_SF"/>
    <property type="match status" value="1"/>
</dbReference>
<protein>
    <submittedName>
        <fullName evidence="4">GNAT family N-acetyltransferase</fullName>
    </submittedName>
</protein>
<dbReference type="PANTHER" id="PTHR42919">
    <property type="entry name" value="N-ALPHA-ACETYLTRANSFERASE"/>
    <property type="match status" value="1"/>
</dbReference>
<keyword evidence="5" id="KW-1185">Reference proteome</keyword>
<dbReference type="EMBL" id="JAFREM010000025">
    <property type="protein sequence ID" value="MBO1307665.1"/>
    <property type="molecule type" value="Genomic_DNA"/>
</dbReference>
<evidence type="ECO:0000313" key="4">
    <source>
        <dbReference type="EMBL" id="MBO1307665.1"/>
    </source>
</evidence>
<dbReference type="InterPro" id="IPR016181">
    <property type="entry name" value="Acyl_CoA_acyltransferase"/>
</dbReference>
<dbReference type="Proteomes" id="UP000664601">
    <property type="component" value="Unassembled WGS sequence"/>
</dbReference>
<feature type="domain" description="N-acetyltransferase" evidence="3">
    <location>
        <begin position="1"/>
        <end position="140"/>
    </location>
</feature>
<dbReference type="SUPFAM" id="SSF55729">
    <property type="entry name" value="Acyl-CoA N-acyltransferases (Nat)"/>
    <property type="match status" value="1"/>
</dbReference>